<proteinExistence type="inferred from homology"/>
<evidence type="ECO:0000256" key="3">
    <source>
        <dbReference type="ARBA" id="ARBA00022448"/>
    </source>
</evidence>
<dbReference type="Pfam" id="PF01012">
    <property type="entry name" value="ETF"/>
    <property type="match status" value="1"/>
</dbReference>
<dbReference type="SMART" id="SM00893">
    <property type="entry name" value="ETF"/>
    <property type="match status" value="1"/>
</dbReference>
<sequence>MRIVVPIKQVPDLVEELELLPEGTDLDRDLLTFKLNEYDDHAVEEALCLKEAAGAEVVVVGLDEPEIDQSLYTALAKGADRAVKLTGDLEGWIDTHRRVAVLASWLASEPFDLVLVGVQAVDDLDGQVPALLGARLGVPHVSVVTRVEPSGDGAALVHQEYSGGLAAELEVRLPAVVGIQAARQAPRYASITRVRQAMQEGSIEEVVATGADEAAGLRVRRLYAPEASGHAEMLEGNVGEVAERILELLRTRGLLKA</sequence>
<dbReference type="Proteomes" id="UP001589788">
    <property type="component" value="Unassembled WGS sequence"/>
</dbReference>
<evidence type="ECO:0000313" key="8">
    <source>
        <dbReference type="Proteomes" id="UP001589788"/>
    </source>
</evidence>
<dbReference type="InterPro" id="IPR014729">
    <property type="entry name" value="Rossmann-like_a/b/a_fold"/>
</dbReference>
<feature type="domain" description="Electron transfer flavoprotein alpha/beta-subunit N-terminal" evidence="6">
    <location>
        <begin position="23"/>
        <end position="213"/>
    </location>
</feature>
<keyword evidence="4" id="KW-0249">Electron transport</keyword>
<gene>
    <name evidence="7" type="ORF">ACFFRE_01010</name>
</gene>
<evidence type="ECO:0000256" key="4">
    <source>
        <dbReference type="ARBA" id="ARBA00022982"/>
    </source>
</evidence>
<dbReference type="RefSeq" id="WP_377787240.1">
    <property type="nucleotide sequence ID" value="NZ_JBHLYQ010000004.1"/>
</dbReference>
<comment type="caution">
    <text evidence="7">The sequence shown here is derived from an EMBL/GenBank/DDBJ whole genome shotgun (WGS) entry which is preliminary data.</text>
</comment>
<comment type="similarity">
    <text evidence="1">Belongs to the ETF beta-subunit/FixA family.</text>
</comment>
<dbReference type="InterPro" id="IPR012255">
    <property type="entry name" value="ETF_b"/>
</dbReference>
<name>A0ABV6BZ83_9ACTN</name>
<evidence type="ECO:0000259" key="6">
    <source>
        <dbReference type="SMART" id="SM00893"/>
    </source>
</evidence>
<dbReference type="InterPro" id="IPR014730">
    <property type="entry name" value="ETF_a/b_N"/>
</dbReference>
<evidence type="ECO:0000256" key="1">
    <source>
        <dbReference type="ARBA" id="ARBA00007557"/>
    </source>
</evidence>
<accession>A0ABV6BZ83</accession>
<dbReference type="Gene3D" id="3.40.50.620">
    <property type="entry name" value="HUPs"/>
    <property type="match status" value="1"/>
</dbReference>
<dbReference type="PIRSF" id="PIRSF000090">
    <property type="entry name" value="Beta-ETF"/>
    <property type="match status" value="1"/>
</dbReference>
<comment type="subunit">
    <text evidence="2">Heterodimer of an alpha and a beta subunit.</text>
</comment>
<evidence type="ECO:0000256" key="2">
    <source>
        <dbReference type="ARBA" id="ARBA00011355"/>
    </source>
</evidence>
<protein>
    <submittedName>
        <fullName evidence="7">Electron transfer flavoprotein subunit beta/FixA family protein</fullName>
    </submittedName>
</protein>
<dbReference type="EMBL" id="JBHLYQ010000004">
    <property type="protein sequence ID" value="MFC0080736.1"/>
    <property type="molecule type" value="Genomic_DNA"/>
</dbReference>
<reference evidence="7 8" key="1">
    <citation type="submission" date="2024-09" db="EMBL/GenBank/DDBJ databases">
        <authorList>
            <person name="Sun Q."/>
            <person name="Mori K."/>
        </authorList>
    </citation>
    <scope>NUCLEOTIDE SEQUENCE [LARGE SCALE GENOMIC DNA]</scope>
    <source>
        <strain evidence="7 8">JCM 15389</strain>
    </source>
</reference>
<comment type="function">
    <text evidence="5">The electron transfer flavoprotein serves as a specific electron acceptor for other dehydrogenases. It transfers the electrons to the main respiratory chain via ETF-ubiquinone oxidoreductase (ETF dehydrogenase).</text>
</comment>
<keyword evidence="3" id="KW-0813">Transport</keyword>
<evidence type="ECO:0000256" key="5">
    <source>
        <dbReference type="ARBA" id="ARBA00025649"/>
    </source>
</evidence>
<organism evidence="7 8">
    <name type="scientific">Aciditerrimonas ferrireducens</name>
    <dbReference type="NCBI Taxonomy" id="667306"/>
    <lineage>
        <taxon>Bacteria</taxon>
        <taxon>Bacillati</taxon>
        <taxon>Actinomycetota</taxon>
        <taxon>Acidimicrobiia</taxon>
        <taxon>Acidimicrobiales</taxon>
        <taxon>Acidimicrobiaceae</taxon>
        <taxon>Aciditerrimonas</taxon>
    </lineage>
</organism>
<evidence type="ECO:0000313" key="7">
    <source>
        <dbReference type="EMBL" id="MFC0080736.1"/>
    </source>
</evidence>
<dbReference type="PANTHER" id="PTHR21294:SF8">
    <property type="entry name" value="ELECTRON TRANSFER FLAVOPROTEIN SUBUNIT BETA"/>
    <property type="match status" value="1"/>
</dbReference>
<keyword evidence="8" id="KW-1185">Reference proteome</keyword>
<dbReference type="SUPFAM" id="SSF52402">
    <property type="entry name" value="Adenine nucleotide alpha hydrolases-like"/>
    <property type="match status" value="1"/>
</dbReference>
<dbReference type="PANTHER" id="PTHR21294">
    <property type="entry name" value="ELECTRON TRANSFER FLAVOPROTEIN BETA-SUBUNIT"/>
    <property type="match status" value="1"/>
</dbReference>